<sequence>MAKKKEDVILGRRSLIASEEGIQKAEQALRRHNLTKTAIAKELAIASWTTVSKFFNSKPVDRLLFQEICRALDLDWQEIAALSFEDSSDSPSESEDEPSSGAVEQIIEEAFAQATPPTVQLAMVRGHASRTRKALDPYVLPPIRRESFLERCLTQIRGGVEGKQRVVPILGAAGYGKSTLLGTLYDALIAEGIGGWIALVRCDDLVEESERFPEELGAKVSDSRLSIVEVAQQLTAHHGRGILLLDTLDIVLTKPLVPIFRGMLAQLLESGTTVAFTCRDNDYADFFEPYHQSFAGFREAVYDGCKITPFQPEEVAEAAGRFAALKPDYPTLESQTAFAERILALSADSVSLTEIVTHPLLLALLCELFAEAQIVPEDLTVSQLYDIYWNWKISKVRHQHQSPRIGKTQEKLCLFLAETLYQNSGERLRDFLYETQFDLSESADFEAYTALRSEGVLKELGNYRIGFFHQTFLEYAIARWLNATPSGELTQAQIRNQLQSNAQATPHYLWPIFRQYLTLVTLADFEQICHELDWQQLLPFRAIAFAAVSRIEPDASGILRPMLEVALARDYAFMETLLVAANSAPIRHRETAWEIVLHSLSRVPKELINKTLEIAADWIVQSHAELQRFQDTIAALNASPLVASRLGHTLWGKLLGDYCRKIRTQGKAINLQVLALLQQQYAAFGSNVRAMVIELYLNLEVPWEVQVEFLEAIIELPPANNSFVEHQNAVTLLGSVLPDLLSNGKSRFGQSWLEVLAVPLQPEWMAVCAAAVGRQAAQDAELLGAIVSLLFDECSSADSKSLNRSSAIALQEAIQHGGAAAVAFTLVNRDISKLADNRISTLAMLLRALAKAGEESPELEEAWAVQLTEWIHPLIETYPVELIGVLGTFAVWSAQIRTQFAAILEQAVQSLAPKQTNLILKKLSYIPPEIAPYLQQNRQSKEARTALLKLHWQQAKLGVTEAIQEVVKACGDVSQDIAKEASGMVLELVQNQQAVPLESLLPLLANSRVIRVRQNCMQAILEQVNTQKVTPVQIVQVFQAIGQETTPEVLQLAYKLATAAIWKHPSGARRLELPIAEAIFSLTQTVIPHAPQPTIDRIAHIAMIAFNQMVILEDRRLIPQLIDCTRLLFQSVDISGKIDKLVVTSLLNDLGKFDPDLFSRMIREDWVRNDKILPVANQQALVVAIANNQGKMSPLLDQLLEDPQVAEETKTRILRERNL</sequence>
<accession>A0ABT2MUH9</accession>
<dbReference type="SUPFAM" id="SSF52540">
    <property type="entry name" value="P-loop containing nucleoside triphosphate hydrolases"/>
    <property type="match status" value="1"/>
</dbReference>
<keyword evidence="2" id="KW-1185">Reference proteome</keyword>
<dbReference type="InterPro" id="IPR016024">
    <property type="entry name" value="ARM-type_fold"/>
</dbReference>
<reference evidence="1 2" key="1">
    <citation type="journal article" date="2022" name="Front. Microbiol.">
        <title>High genomic differentiation and limited gene flow indicate recent cryptic speciation within the genus Laspinema (cyanobacteria).</title>
        <authorList>
            <person name="Stanojkovic A."/>
            <person name="Skoupy S."/>
            <person name="Skaloud P."/>
            <person name="Dvorak P."/>
        </authorList>
    </citation>
    <scope>NUCLEOTIDE SEQUENCE [LARGE SCALE GENOMIC DNA]</scope>
    <source>
        <strain evidence="1 2">D2a</strain>
    </source>
</reference>
<name>A0ABT2MUH9_9CYAN</name>
<evidence type="ECO:0000313" key="1">
    <source>
        <dbReference type="EMBL" id="MCT7968412.1"/>
    </source>
</evidence>
<dbReference type="SUPFAM" id="SSF48371">
    <property type="entry name" value="ARM repeat"/>
    <property type="match status" value="1"/>
</dbReference>
<gene>
    <name evidence="1" type="ORF">NG799_19060</name>
</gene>
<protein>
    <submittedName>
        <fullName evidence="1">Uncharacterized protein</fullName>
    </submittedName>
</protein>
<evidence type="ECO:0000313" key="2">
    <source>
        <dbReference type="Proteomes" id="UP001525890"/>
    </source>
</evidence>
<comment type="caution">
    <text evidence="1">The sequence shown here is derived from an EMBL/GenBank/DDBJ whole genome shotgun (WGS) entry which is preliminary data.</text>
</comment>
<organism evidence="1 2">
    <name type="scientific">Laspinema palackyanum D2a</name>
    <dbReference type="NCBI Taxonomy" id="2953684"/>
    <lineage>
        <taxon>Bacteria</taxon>
        <taxon>Bacillati</taxon>
        <taxon>Cyanobacteriota</taxon>
        <taxon>Cyanophyceae</taxon>
        <taxon>Oscillatoriophycideae</taxon>
        <taxon>Oscillatoriales</taxon>
        <taxon>Laspinemataceae</taxon>
        <taxon>Laspinema</taxon>
        <taxon>Laspinema palackyanum</taxon>
    </lineage>
</organism>
<dbReference type="Proteomes" id="UP001525890">
    <property type="component" value="Unassembled WGS sequence"/>
</dbReference>
<dbReference type="RefSeq" id="WP_368007930.1">
    <property type="nucleotide sequence ID" value="NZ_JAMXFF010000031.1"/>
</dbReference>
<dbReference type="InterPro" id="IPR027417">
    <property type="entry name" value="P-loop_NTPase"/>
</dbReference>
<dbReference type="EMBL" id="JAMXFF010000031">
    <property type="protein sequence ID" value="MCT7968412.1"/>
    <property type="molecule type" value="Genomic_DNA"/>
</dbReference>
<proteinExistence type="predicted"/>